<dbReference type="EMBL" id="CM008046">
    <property type="protein sequence ID" value="PVH65614.1"/>
    <property type="molecule type" value="Genomic_DNA"/>
</dbReference>
<proteinExistence type="predicted"/>
<gene>
    <name evidence="1" type="ORF">PAHAL_1G038500</name>
</gene>
<dbReference type="EMBL" id="CM008046">
    <property type="protein sequence ID" value="PVH65613.1"/>
    <property type="molecule type" value="Genomic_DNA"/>
</dbReference>
<evidence type="ECO:0000313" key="1">
    <source>
        <dbReference type="EMBL" id="PVH65613.1"/>
    </source>
</evidence>
<dbReference type="Proteomes" id="UP000243499">
    <property type="component" value="Chromosome 1"/>
</dbReference>
<accession>A0A2T8KTU9</accession>
<dbReference type="Gramene" id="PVH65613">
    <property type="protein sequence ID" value="PVH65613"/>
    <property type="gene ID" value="PAHAL_1G038500"/>
</dbReference>
<sequence length="63" mass="6708">MAHMVHRPFQVPSMERCGRTPCISICISTSAVRTLCKTGARGEAAAVERIAFVSANAGFADLL</sequence>
<organism evidence="1">
    <name type="scientific">Panicum hallii</name>
    <dbReference type="NCBI Taxonomy" id="206008"/>
    <lineage>
        <taxon>Eukaryota</taxon>
        <taxon>Viridiplantae</taxon>
        <taxon>Streptophyta</taxon>
        <taxon>Embryophyta</taxon>
        <taxon>Tracheophyta</taxon>
        <taxon>Spermatophyta</taxon>
        <taxon>Magnoliopsida</taxon>
        <taxon>Liliopsida</taxon>
        <taxon>Poales</taxon>
        <taxon>Poaceae</taxon>
        <taxon>PACMAD clade</taxon>
        <taxon>Panicoideae</taxon>
        <taxon>Panicodae</taxon>
        <taxon>Paniceae</taxon>
        <taxon>Panicinae</taxon>
        <taxon>Panicum</taxon>
        <taxon>Panicum sect. Panicum</taxon>
    </lineage>
</organism>
<protein>
    <submittedName>
        <fullName evidence="1">Uncharacterized protein</fullName>
    </submittedName>
</protein>
<reference evidence="1" key="1">
    <citation type="submission" date="2018-04" db="EMBL/GenBank/DDBJ databases">
        <title>WGS assembly of Panicum hallii.</title>
        <authorList>
            <person name="Lovell J."/>
            <person name="Jenkins J."/>
            <person name="Lowry D."/>
            <person name="Mamidi S."/>
            <person name="Sreedasyam A."/>
            <person name="Weng X."/>
            <person name="Barry K."/>
            <person name="Bonette J."/>
            <person name="Campitelli B."/>
            <person name="Daum C."/>
            <person name="Gordon S."/>
            <person name="Gould B."/>
            <person name="Lipzen A."/>
            <person name="Macqueen A."/>
            <person name="Palacio-Mejia J."/>
            <person name="Plott C."/>
            <person name="Shakirov E."/>
            <person name="Shu S."/>
            <person name="Yoshinaga Y."/>
            <person name="Zane M."/>
            <person name="Rokhsar D."/>
            <person name="Grimwood J."/>
            <person name="Schmutz J."/>
            <person name="Juenger T."/>
        </authorList>
    </citation>
    <scope>NUCLEOTIDE SEQUENCE [LARGE SCALE GENOMIC DNA]</scope>
    <source>
        <strain evidence="1">FIL2</strain>
    </source>
</reference>
<name>A0A2T8KTU9_9POAL</name>
<dbReference type="Gramene" id="PVH65614">
    <property type="protein sequence ID" value="PVH65614"/>
    <property type="gene ID" value="PAHAL_1G038500"/>
</dbReference>
<dbReference type="AlphaFoldDB" id="A0A2T8KTU9"/>